<feature type="signal peptide" evidence="5">
    <location>
        <begin position="1"/>
        <end position="25"/>
    </location>
</feature>
<keyword evidence="2" id="KW-0813">Transport</keyword>
<keyword evidence="3 5" id="KW-0732">Signal</keyword>
<protein>
    <submittedName>
        <fullName evidence="6">Zinc ABC transporter substrate-binding protein</fullName>
    </submittedName>
</protein>
<sequence length="319" mass="34810">MRDGRKQRKAWAAALLLGTALLLGACGRDGIAETKGGQGLQVVTTFYPLQIMAMNIVQGVEGVSVVNMTPQTAGCLHDYAPTTEDMKKLEQADVLLVNGAGLESFMEKALGQAPGVRVLVAANGIDLIMEDPHHDHGEEEEDGEDHEDHLEPNPHVWVSVSLAMRQVENIRDGLMLLDPDNAQRYGENAAAYLAKLEALRETMHARLKDLPNRKIVTFHEAFPYFAQEFGLEIVGVIQREAGSEPSARELDETIKDVRELGVKALFAEPQYPAKAAETIAAETGASLYFLDPASTGEVHPDAYIDAMTANLEVLEEALR</sequence>
<dbReference type="InterPro" id="IPR006127">
    <property type="entry name" value="ZnuA-like"/>
</dbReference>
<gene>
    <name evidence="6" type="ORF">GXN74_01630</name>
</gene>
<evidence type="ECO:0000256" key="4">
    <source>
        <dbReference type="SAM" id="MobiDB-lite"/>
    </source>
</evidence>
<dbReference type="Pfam" id="PF01297">
    <property type="entry name" value="ZnuA"/>
    <property type="match status" value="1"/>
</dbReference>
<dbReference type="EMBL" id="JAAEEH010000002">
    <property type="protein sequence ID" value="NDL66448.1"/>
    <property type="molecule type" value="Genomic_DNA"/>
</dbReference>
<dbReference type="AlphaFoldDB" id="A0A7X5HTM8"/>
<dbReference type="RefSeq" id="WP_162369170.1">
    <property type="nucleotide sequence ID" value="NZ_JAAEEH010000002.1"/>
</dbReference>
<feature type="chain" id="PRO_5039650497" evidence="5">
    <location>
        <begin position="26"/>
        <end position="319"/>
    </location>
</feature>
<evidence type="ECO:0000256" key="2">
    <source>
        <dbReference type="ARBA" id="ARBA00022448"/>
    </source>
</evidence>
<dbReference type="GO" id="GO:0046872">
    <property type="term" value="F:metal ion binding"/>
    <property type="evidence" value="ECO:0007669"/>
    <property type="project" value="InterPro"/>
</dbReference>
<dbReference type="PANTHER" id="PTHR42953:SF3">
    <property type="entry name" value="HIGH-AFFINITY ZINC UPTAKE SYSTEM PROTEIN ZNUA"/>
    <property type="match status" value="1"/>
</dbReference>
<dbReference type="PROSITE" id="PS51257">
    <property type="entry name" value="PROKAR_LIPOPROTEIN"/>
    <property type="match status" value="1"/>
</dbReference>
<evidence type="ECO:0000313" key="7">
    <source>
        <dbReference type="Proteomes" id="UP000461585"/>
    </source>
</evidence>
<evidence type="ECO:0000256" key="1">
    <source>
        <dbReference type="ARBA" id="ARBA00011028"/>
    </source>
</evidence>
<keyword evidence="7" id="KW-1185">Reference proteome</keyword>
<feature type="region of interest" description="Disordered" evidence="4">
    <location>
        <begin position="130"/>
        <end position="151"/>
    </location>
</feature>
<dbReference type="SUPFAM" id="SSF53807">
    <property type="entry name" value="Helical backbone' metal receptor"/>
    <property type="match status" value="1"/>
</dbReference>
<name>A0A7X5HTM8_9FIRM</name>
<reference evidence="6 7" key="1">
    <citation type="submission" date="2020-01" db="EMBL/GenBank/DDBJ databases">
        <title>Anaeroalcalibacter tamaniensis gen. nov., sp. nov., moderately halophilic strictly anaerobic fermenter bacterium from mud volcano of Taman peninsula.</title>
        <authorList>
            <person name="Frolova A."/>
            <person name="Merkel A.Y."/>
            <person name="Slobodkin A.I."/>
        </authorList>
    </citation>
    <scope>NUCLEOTIDE SEQUENCE [LARGE SCALE GENOMIC DNA]</scope>
    <source>
        <strain evidence="6 7">F-3ap</strain>
    </source>
</reference>
<evidence type="ECO:0000256" key="3">
    <source>
        <dbReference type="ARBA" id="ARBA00022729"/>
    </source>
</evidence>
<dbReference type="Gene3D" id="3.40.50.1980">
    <property type="entry name" value="Nitrogenase molybdenum iron protein domain"/>
    <property type="match status" value="2"/>
</dbReference>
<evidence type="ECO:0000256" key="5">
    <source>
        <dbReference type="SAM" id="SignalP"/>
    </source>
</evidence>
<proteinExistence type="inferred from homology"/>
<accession>A0A7X5HTM8</accession>
<dbReference type="GO" id="GO:0030001">
    <property type="term" value="P:metal ion transport"/>
    <property type="evidence" value="ECO:0007669"/>
    <property type="project" value="InterPro"/>
</dbReference>
<comment type="caution">
    <text evidence="6">The sequence shown here is derived from an EMBL/GenBank/DDBJ whole genome shotgun (WGS) entry which is preliminary data.</text>
</comment>
<organism evidence="6 7">
    <name type="scientific">Anaerotalea alkaliphila</name>
    <dbReference type="NCBI Taxonomy" id="2662126"/>
    <lineage>
        <taxon>Bacteria</taxon>
        <taxon>Bacillati</taxon>
        <taxon>Bacillota</taxon>
        <taxon>Clostridia</taxon>
        <taxon>Eubacteriales</taxon>
        <taxon>Anaerotalea</taxon>
    </lineage>
</organism>
<dbReference type="Proteomes" id="UP000461585">
    <property type="component" value="Unassembled WGS sequence"/>
</dbReference>
<dbReference type="PANTHER" id="PTHR42953">
    <property type="entry name" value="HIGH-AFFINITY ZINC UPTAKE SYSTEM PROTEIN ZNUA-RELATED"/>
    <property type="match status" value="1"/>
</dbReference>
<evidence type="ECO:0000313" key="6">
    <source>
        <dbReference type="EMBL" id="NDL66448.1"/>
    </source>
</evidence>
<dbReference type="InterPro" id="IPR050492">
    <property type="entry name" value="Bact_metal-bind_prot9"/>
</dbReference>
<comment type="similarity">
    <text evidence="1">Belongs to the bacterial solute-binding protein 9 family.</text>
</comment>